<comment type="caution">
    <text evidence="1">The sequence shown here is derived from an EMBL/GenBank/DDBJ whole genome shotgun (WGS) entry which is preliminary data.</text>
</comment>
<proteinExistence type="predicted"/>
<protein>
    <recommendedName>
        <fullName evidence="3">C2H2-type domain-containing protein</fullName>
    </recommendedName>
</protein>
<keyword evidence="2" id="KW-1185">Reference proteome</keyword>
<evidence type="ECO:0000313" key="1">
    <source>
        <dbReference type="EMBL" id="GAA0865940.1"/>
    </source>
</evidence>
<evidence type="ECO:0000313" key="2">
    <source>
        <dbReference type="Proteomes" id="UP001400965"/>
    </source>
</evidence>
<reference evidence="1 2" key="1">
    <citation type="journal article" date="2019" name="Int. J. Syst. Evol. Microbiol.">
        <title>The Global Catalogue of Microorganisms (GCM) 10K type strain sequencing project: providing services to taxonomists for standard genome sequencing and annotation.</title>
        <authorList>
            <consortium name="The Broad Institute Genomics Platform"/>
            <consortium name="The Broad Institute Genome Sequencing Center for Infectious Disease"/>
            <person name="Wu L."/>
            <person name="Ma J."/>
        </authorList>
    </citation>
    <scope>NUCLEOTIDE SEQUENCE [LARGE SCALE GENOMIC DNA]</scope>
    <source>
        <strain evidence="1 2">JCM 6486</strain>
    </source>
</reference>
<accession>A0ABN1M9D5</accession>
<dbReference type="EMBL" id="BAAACP010000020">
    <property type="protein sequence ID" value="GAA0865940.1"/>
    <property type="molecule type" value="Genomic_DNA"/>
</dbReference>
<sequence>MYIKECEYCGKEFKTTQPNAKYCGKYHAGKARAKRQAANKMNKITSICVCCGEVKELIDGYICKKCLNNLEMYVETTTNACD</sequence>
<organism evidence="1 2">
    <name type="scientific">Paraclostridium tenue</name>
    <dbReference type="NCBI Taxonomy" id="1737"/>
    <lineage>
        <taxon>Bacteria</taxon>
        <taxon>Bacillati</taxon>
        <taxon>Bacillota</taxon>
        <taxon>Clostridia</taxon>
        <taxon>Peptostreptococcales</taxon>
        <taxon>Peptostreptococcaceae</taxon>
        <taxon>Paraclostridium</taxon>
    </lineage>
</organism>
<name>A0ABN1M9D5_9FIRM</name>
<gene>
    <name evidence="1" type="ORF">GCM10008917_25410</name>
</gene>
<evidence type="ECO:0008006" key="3">
    <source>
        <dbReference type="Google" id="ProtNLM"/>
    </source>
</evidence>
<dbReference type="Proteomes" id="UP001400965">
    <property type="component" value="Unassembled WGS sequence"/>
</dbReference>
<dbReference type="RefSeq" id="WP_346046610.1">
    <property type="nucleotide sequence ID" value="NZ_BAAACP010000020.1"/>
</dbReference>